<proteinExistence type="predicted"/>
<evidence type="ECO:0000313" key="3">
    <source>
        <dbReference type="EMBL" id="AEI95776.1"/>
    </source>
</evidence>
<dbReference type="RefSeq" id="WP_013963658.1">
    <property type="nucleotide sequence ID" value="NC_015730.1"/>
</dbReference>
<dbReference type="Pfam" id="PF01408">
    <property type="entry name" value="GFO_IDH_MocA"/>
    <property type="match status" value="1"/>
</dbReference>
<name>F7ZD15_ROSLO</name>
<dbReference type="Pfam" id="PF22725">
    <property type="entry name" value="GFO_IDH_MocA_C3"/>
    <property type="match status" value="1"/>
</dbReference>
<dbReference type="STRING" id="391595.RLO149_c038720"/>
<organism evidence="3 4">
    <name type="scientific">Roseobacter litoralis (strain ATCC 49566 / DSM 6996 / JCM 21268 / NBRC 15278 / OCh 149)</name>
    <dbReference type="NCBI Taxonomy" id="391595"/>
    <lineage>
        <taxon>Bacteria</taxon>
        <taxon>Pseudomonadati</taxon>
        <taxon>Pseudomonadota</taxon>
        <taxon>Alphaproteobacteria</taxon>
        <taxon>Rhodobacterales</taxon>
        <taxon>Roseobacteraceae</taxon>
        <taxon>Roseobacter</taxon>
    </lineage>
</organism>
<dbReference type="HOGENOM" id="CLU_023194_1_0_5"/>
<evidence type="ECO:0000259" key="2">
    <source>
        <dbReference type="Pfam" id="PF22725"/>
    </source>
</evidence>
<feature type="domain" description="GFO/IDH/MocA-like oxidoreductase" evidence="2">
    <location>
        <begin position="135"/>
        <end position="257"/>
    </location>
</feature>
<dbReference type="InterPro" id="IPR000683">
    <property type="entry name" value="Gfo/Idh/MocA-like_OxRdtase_N"/>
</dbReference>
<dbReference type="AlphaFoldDB" id="F7ZD15"/>
<reference evidence="3 4" key="1">
    <citation type="journal article" date="2011" name="BMC Genomics">
        <title>Comparative genome analysis and genome-guided physiological analysis of Roseobacter litoralis.</title>
        <authorList>
            <person name="Kalhoefer D."/>
            <person name="Thole S."/>
            <person name="Voget S."/>
            <person name="Lehmann R."/>
            <person name="Liesegang H."/>
            <person name="Wollher A."/>
            <person name="Daniel R."/>
            <person name="Simon M."/>
            <person name="Brinkhoff T."/>
        </authorList>
    </citation>
    <scope>NUCLEOTIDE SEQUENCE [LARGE SCALE GENOMIC DNA]</scope>
    <source>
        <strain evidence="4">ATCC 49566 / DSM 6996 / JCM 21268 / NBRC 15278 / OCh 149</strain>
    </source>
</reference>
<protein>
    <submittedName>
        <fullName evidence="3">Oxidoreductase</fullName>
    </submittedName>
</protein>
<dbReference type="SUPFAM" id="SSF55347">
    <property type="entry name" value="Glyceraldehyde-3-phosphate dehydrogenase-like, C-terminal domain"/>
    <property type="match status" value="1"/>
</dbReference>
<dbReference type="PANTHER" id="PTHR43249:SF1">
    <property type="entry name" value="D-GLUCOSIDE 3-DEHYDROGENASE"/>
    <property type="match status" value="1"/>
</dbReference>
<evidence type="ECO:0000259" key="1">
    <source>
        <dbReference type="Pfam" id="PF01408"/>
    </source>
</evidence>
<dbReference type="Proteomes" id="UP000001353">
    <property type="component" value="Chromosome"/>
</dbReference>
<gene>
    <name evidence="3" type="ordered locus">RLO149_c038720</name>
</gene>
<dbReference type="Gene3D" id="3.30.360.10">
    <property type="entry name" value="Dihydrodipicolinate Reductase, domain 2"/>
    <property type="match status" value="1"/>
</dbReference>
<dbReference type="SUPFAM" id="SSF51735">
    <property type="entry name" value="NAD(P)-binding Rossmann-fold domains"/>
    <property type="match status" value="1"/>
</dbReference>
<dbReference type="KEGG" id="rli:RLO149_c038720"/>
<dbReference type="PANTHER" id="PTHR43249">
    <property type="entry name" value="UDP-N-ACETYL-2-AMINO-2-DEOXY-D-GLUCURONATE OXIDASE"/>
    <property type="match status" value="1"/>
</dbReference>
<dbReference type="InterPro" id="IPR055170">
    <property type="entry name" value="GFO_IDH_MocA-like_dom"/>
</dbReference>
<dbReference type="InterPro" id="IPR052515">
    <property type="entry name" value="Gfo/Idh/MocA_Oxidoreductase"/>
</dbReference>
<accession>F7ZD15</accession>
<evidence type="ECO:0000313" key="4">
    <source>
        <dbReference type="Proteomes" id="UP000001353"/>
    </source>
</evidence>
<dbReference type="InterPro" id="IPR036291">
    <property type="entry name" value="NAD(P)-bd_dom_sf"/>
</dbReference>
<dbReference type="OrthoDB" id="9815825at2"/>
<dbReference type="eggNOG" id="COG0673">
    <property type="taxonomic scope" value="Bacteria"/>
</dbReference>
<feature type="domain" description="Gfo/Idh/MocA-like oxidoreductase N-terminal" evidence="1">
    <location>
        <begin position="3"/>
        <end position="122"/>
    </location>
</feature>
<dbReference type="EMBL" id="CP002623">
    <property type="protein sequence ID" value="AEI95776.1"/>
    <property type="molecule type" value="Genomic_DNA"/>
</dbReference>
<dbReference type="Gene3D" id="3.40.50.720">
    <property type="entry name" value="NAD(P)-binding Rossmann-like Domain"/>
    <property type="match status" value="1"/>
</dbReference>
<keyword evidence="4" id="KW-1185">Reference proteome</keyword>
<sequence length="345" mass="36833">MKNAVLIGLGMVADTHLAAFRDAETVDLSGIMGRDPEKARAYGRHAADLLGRAVKTYQNADEIAADPGVDFVVIATPPDARRDLIAPLVRAGKPILMEKPVERTLEAAQDIVTLCADHAVPLGIVFQHRARAASQALKQALDQGKLGDITNAEIRVPWWRDQGYFDTPGRGTYARDGGGVMISQAIHTLDLSLWLLGPFSTVCAHMHRTALHRLEAENWAGALFETVAGCVGTLTATTSAFPGTAETISLHGTKASAHLESGVLTISYLDGQTETHGASATTGGGADPMAFTHAWHQSVIEDFAQAITDQRDPMATGKQALMAHAVIDAMERSGTSRVWEKVAQV</sequence>
<dbReference type="GO" id="GO:0000166">
    <property type="term" value="F:nucleotide binding"/>
    <property type="evidence" value="ECO:0007669"/>
    <property type="project" value="InterPro"/>
</dbReference>